<keyword evidence="4" id="KW-1185">Reference proteome</keyword>
<proteinExistence type="predicted"/>
<sequence>METTILIVGASGELGMHLVQESKKKGFKVRALTRSEEGFEKLREHTDDIWRVDASSEKNKLHDITKGVEYIVSALGKSISLFHPTPNSFYENNYKANANIIADAKRNNVKRFFYVSMKGADSASEFTIPRMHKKVEDELEKSGLDYSVIRPVGFFSGLDDLVIMAKRKVIPLIGDGQAKTNSIYHGDLANYIMTTFLDLPKLIEIGGPSIHTREEMAEMIQKHVGGKIIKLPTGLAKVGSNVSKLISKEQFGHKLSYFTYIMTHDMIASKRGFLTFDDYLQNVDLNEIK</sequence>
<evidence type="ECO:0000259" key="1">
    <source>
        <dbReference type="Pfam" id="PF13460"/>
    </source>
</evidence>
<gene>
    <name evidence="2" type="ORF">ACFOS1_10580</name>
    <name evidence="3" type="ORF">ACFOS1_16385</name>
</gene>
<organism evidence="2 4">
    <name type="scientific">Zunongwangia endophytica</name>
    <dbReference type="NCBI Taxonomy" id="1808945"/>
    <lineage>
        <taxon>Bacteria</taxon>
        <taxon>Pseudomonadati</taxon>
        <taxon>Bacteroidota</taxon>
        <taxon>Flavobacteriia</taxon>
        <taxon>Flavobacteriales</taxon>
        <taxon>Flavobacteriaceae</taxon>
        <taxon>Zunongwangia</taxon>
    </lineage>
</organism>
<evidence type="ECO:0000313" key="4">
    <source>
        <dbReference type="Proteomes" id="UP001595793"/>
    </source>
</evidence>
<dbReference type="PANTHER" id="PTHR12126">
    <property type="entry name" value="NADH-UBIQUINONE OXIDOREDUCTASE 39 KDA SUBUNIT-RELATED"/>
    <property type="match status" value="1"/>
</dbReference>
<dbReference type="SUPFAM" id="SSF51735">
    <property type="entry name" value="NAD(P)-binding Rossmann-fold domains"/>
    <property type="match status" value="1"/>
</dbReference>
<dbReference type="EMBL" id="JBHSAS010000006">
    <property type="protein sequence ID" value="MFC4027849.1"/>
    <property type="molecule type" value="Genomic_DNA"/>
</dbReference>
<evidence type="ECO:0000313" key="2">
    <source>
        <dbReference type="EMBL" id="MFC4027849.1"/>
    </source>
</evidence>
<dbReference type="Gene3D" id="3.40.50.720">
    <property type="entry name" value="NAD(P)-binding Rossmann-like Domain"/>
    <property type="match status" value="1"/>
</dbReference>
<accession>A0ABV8HAN1</accession>
<dbReference type="InterPro" id="IPR016040">
    <property type="entry name" value="NAD(P)-bd_dom"/>
</dbReference>
<dbReference type="PANTHER" id="PTHR12126:SF11">
    <property type="entry name" value="NADH DEHYDROGENASE [UBIQUINONE] 1 ALPHA SUBCOMPLEX SUBUNIT 9, MITOCHONDRIAL"/>
    <property type="match status" value="1"/>
</dbReference>
<name>A0ABV8HAN1_9FLAO</name>
<protein>
    <submittedName>
        <fullName evidence="2">SDR family oxidoreductase</fullName>
    </submittedName>
</protein>
<dbReference type="Pfam" id="PF13460">
    <property type="entry name" value="NAD_binding_10"/>
    <property type="match status" value="1"/>
</dbReference>
<feature type="domain" description="NAD(P)-binding" evidence="1">
    <location>
        <begin position="9"/>
        <end position="194"/>
    </location>
</feature>
<dbReference type="InterPro" id="IPR051207">
    <property type="entry name" value="ComplexI_NDUFA9_subunit"/>
</dbReference>
<dbReference type="EMBL" id="JBHSAS010000011">
    <property type="protein sequence ID" value="MFC4029002.1"/>
    <property type="molecule type" value="Genomic_DNA"/>
</dbReference>
<reference evidence="2" key="3">
    <citation type="submission" date="2024-09" db="EMBL/GenBank/DDBJ databases">
        <authorList>
            <person name="Sun Q."/>
            <person name="Mori K."/>
        </authorList>
    </citation>
    <scope>NUCLEOTIDE SEQUENCE</scope>
    <source>
        <strain evidence="2">CECT 9128</strain>
    </source>
</reference>
<evidence type="ECO:0000313" key="3">
    <source>
        <dbReference type="EMBL" id="MFC4029002.1"/>
    </source>
</evidence>
<dbReference type="RefSeq" id="WP_290231741.1">
    <property type="nucleotide sequence ID" value="NZ_JAUFPZ010000002.1"/>
</dbReference>
<reference evidence="4" key="2">
    <citation type="journal article" date="2019" name="Int. J. Syst. Evol. Microbiol.">
        <title>The Global Catalogue of Microorganisms (GCM) 10K type strain sequencing project: providing services to taxonomists for standard genome sequencing and annotation.</title>
        <authorList>
            <consortium name="The Broad Institute Genomics Platform"/>
            <consortium name="The Broad Institute Genome Sequencing Center for Infectious Disease"/>
            <person name="Wu L."/>
            <person name="Ma J."/>
        </authorList>
    </citation>
    <scope>NUCLEOTIDE SEQUENCE [LARGE SCALE GENOMIC DNA]</scope>
    <source>
        <strain evidence="4">CECT 9128</strain>
    </source>
</reference>
<comment type="caution">
    <text evidence="2">The sequence shown here is derived from an EMBL/GenBank/DDBJ whole genome shotgun (WGS) entry which is preliminary data.</text>
</comment>
<reference evidence="2" key="1">
    <citation type="journal article" date="2014" name="Int. J. Syst. Evol. Microbiol.">
        <title>Complete genome of a new Firmicutes species belonging to the dominant human colonic microbiota ('Ruminococcus bicirculans') reveals two chromosomes and a selective capacity to utilize plant glucans.</title>
        <authorList>
            <consortium name="NISC Comparative Sequencing Program"/>
            <person name="Wegmann U."/>
            <person name="Louis P."/>
            <person name="Goesmann A."/>
            <person name="Henrissat B."/>
            <person name="Duncan S.H."/>
            <person name="Flint H.J."/>
        </authorList>
    </citation>
    <scope>NUCLEOTIDE SEQUENCE</scope>
    <source>
        <strain evidence="2">CECT 9128</strain>
    </source>
</reference>
<dbReference type="InterPro" id="IPR036291">
    <property type="entry name" value="NAD(P)-bd_dom_sf"/>
</dbReference>
<dbReference type="Proteomes" id="UP001595793">
    <property type="component" value="Unassembled WGS sequence"/>
</dbReference>